<dbReference type="InterPro" id="IPR045851">
    <property type="entry name" value="AMP-bd_C_sf"/>
</dbReference>
<proteinExistence type="predicted"/>
<evidence type="ECO:0000256" key="3">
    <source>
        <dbReference type="ARBA" id="ARBA00022553"/>
    </source>
</evidence>
<evidence type="ECO:0000313" key="6">
    <source>
        <dbReference type="EMBL" id="MBM0235748.1"/>
    </source>
</evidence>
<dbReference type="InterPro" id="IPR036736">
    <property type="entry name" value="ACP-like_sf"/>
</dbReference>
<evidence type="ECO:0000313" key="7">
    <source>
        <dbReference type="Proteomes" id="UP000601027"/>
    </source>
</evidence>
<reference evidence="6 7" key="1">
    <citation type="submission" date="2021-01" db="EMBL/GenBank/DDBJ databases">
        <title>Draft genome sequence of Micromonospora sp. strain STR1_7.</title>
        <authorList>
            <person name="Karlyshev A."/>
            <person name="Jawad R."/>
        </authorList>
    </citation>
    <scope>NUCLEOTIDE SEQUENCE [LARGE SCALE GENOMIC DNA]</scope>
    <source>
        <strain evidence="6 7">STR1-7</strain>
    </source>
</reference>
<dbReference type="PANTHER" id="PTHR45527">
    <property type="entry name" value="NONRIBOSOMAL PEPTIDE SYNTHETASE"/>
    <property type="match status" value="1"/>
</dbReference>
<keyword evidence="7" id="KW-1185">Reference proteome</keyword>
<dbReference type="SUPFAM" id="SSF56801">
    <property type="entry name" value="Acetyl-CoA synthetase-like"/>
    <property type="match status" value="1"/>
</dbReference>
<dbReference type="Pfam" id="PF13193">
    <property type="entry name" value="AMP-binding_C"/>
    <property type="match status" value="1"/>
</dbReference>
<evidence type="ECO:0000256" key="2">
    <source>
        <dbReference type="ARBA" id="ARBA00022450"/>
    </source>
</evidence>
<dbReference type="InterPro" id="IPR009081">
    <property type="entry name" value="PP-bd_ACP"/>
</dbReference>
<gene>
    <name evidence="6" type="ORF">JNW91_30705</name>
</gene>
<evidence type="ECO:0000256" key="1">
    <source>
        <dbReference type="ARBA" id="ARBA00004924"/>
    </source>
</evidence>
<keyword evidence="3" id="KW-0597">Phosphoprotein</keyword>
<dbReference type="InterPro" id="IPR000873">
    <property type="entry name" value="AMP-dep_synth/lig_dom"/>
</dbReference>
<dbReference type="Pfam" id="PF00501">
    <property type="entry name" value="AMP-binding"/>
    <property type="match status" value="1"/>
</dbReference>
<name>A0ABS1Y2K1_9ACTN</name>
<comment type="caution">
    <text evidence="6">The sequence shown here is derived from an EMBL/GenBank/DDBJ whole genome shotgun (WGS) entry which is preliminary data.</text>
</comment>
<dbReference type="PROSITE" id="PS50075">
    <property type="entry name" value="CARRIER"/>
    <property type="match status" value="1"/>
</dbReference>
<dbReference type="Gene3D" id="1.10.1200.10">
    <property type="entry name" value="ACP-like"/>
    <property type="match status" value="1"/>
</dbReference>
<dbReference type="PANTHER" id="PTHR45527:SF10">
    <property type="entry name" value="PYOCHELIN SYNTHASE PCHF"/>
    <property type="match status" value="1"/>
</dbReference>
<dbReference type="Gene3D" id="3.40.50.12780">
    <property type="entry name" value="N-terminal domain of ligase-like"/>
    <property type="match status" value="1"/>
</dbReference>
<dbReference type="Proteomes" id="UP000601027">
    <property type="component" value="Unassembled WGS sequence"/>
</dbReference>
<evidence type="ECO:0000256" key="4">
    <source>
        <dbReference type="ARBA" id="ARBA00022598"/>
    </source>
</evidence>
<evidence type="ECO:0000259" key="5">
    <source>
        <dbReference type="PROSITE" id="PS50075"/>
    </source>
</evidence>
<dbReference type="RefSeq" id="WP_203178964.1">
    <property type="nucleotide sequence ID" value="NZ_JAEVHM010000346.1"/>
</dbReference>
<comment type="pathway">
    <text evidence="1">Siderophore biosynthesis.</text>
</comment>
<feature type="domain" description="Carrier" evidence="5">
    <location>
        <begin position="227"/>
        <end position="300"/>
    </location>
</feature>
<accession>A0ABS1Y2K1</accession>
<dbReference type="PROSITE" id="PS00012">
    <property type="entry name" value="PHOSPHOPANTETHEINE"/>
    <property type="match status" value="1"/>
</dbReference>
<dbReference type="Pfam" id="PF00550">
    <property type="entry name" value="PP-binding"/>
    <property type="match status" value="1"/>
</dbReference>
<dbReference type="InterPro" id="IPR025110">
    <property type="entry name" value="AMP-bd_C"/>
</dbReference>
<dbReference type="SUPFAM" id="SSF47336">
    <property type="entry name" value="ACP-like"/>
    <property type="match status" value="1"/>
</dbReference>
<dbReference type="InterPro" id="IPR042099">
    <property type="entry name" value="ANL_N_sf"/>
</dbReference>
<feature type="non-terminal residue" evidence="6">
    <location>
        <position position="300"/>
    </location>
</feature>
<keyword evidence="2" id="KW-0596">Phosphopantetheine</keyword>
<dbReference type="Gene3D" id="3.30.300.30">
    <property type="match status" value="1"/>
</dbReference>
<sequence length="300" mass="33033">MIEDLSVISLGGATEAAIWSIHHPIERVDPSWSSIPYGRPLTNQSFHVLDHDRQPRPIWVPGELYIGGVGVAQGYWRDPHRTAASFVVHPDTGERLYRTGDLGRYLPDGTIEFLGREDFQVKIGGFRIELGEIEATLATHPDITAAVVTAHGDPRGNRRLVAYVVADTTTELPIEDIRDWLRSRLPEYMIPATVIELDQLPLTSNGKINRTALPDPATHSSGHEHVPPRTPTENALSTIWQNLLNLPKISINDNLFDLGADSLLALRATAAADNAGLHLTLRHIFQNPTIAQQATTATTV</sequence>
<dbReference type="EMBL" id="JAEVHM010000346">
    <property type="protein sequence ID" value="MBM0235748.1"/>
    <property type="molecule type" value="Genomic_DNA"/>
</dbReference>
<organism evidence="6 7">
    <name type="scientific">Micromonospora parastrephiae</name>
    <dbReference type="NCBI Taxonomy" id="2806101"/>
    <lineage>
        <taxon>Bacteria</taxon>
        <taxon>Bacillati</taxon>
        <taxon>Actinomycetota</taxon>
        <taxon>Actinomycetes</taxon>
        <taxon>Micromonosporales</taxon>
        <taxon>Micromonosporaceae</taxon>
        <taxon>Micromonospora</taxon>
    </lineage>
</organism>
<protein>
    <submittedName>
        <fullName evidence="6">AMP-binding protein</fullName>
    </submittedName>
</protein>
<dbReference type="InterPro" id="IPR006162">
    <property type="entry name" value="Ppantetheine_attach_site"/>
</dbReference>
<keyword evidence="4" id="KW-0436">Ligase</keyword>